<dbReference type="InterPro" id="IPR010432">
    <property type="entry name" value="RDD"/>
</dbReference>
<dbReference type="Pfam" id="PF06271">
    <property type="entry name" value="RDD"/>
    <property type="match status" value="1"/>
</dbReference>
<keyword evidence="3 6" id="KW-0812">Transmembrane</keyword>
<gene>
    <name evidence="8" type="ORF">IMCC3135_06200</name>
</gene>
<reference evidence="8 9" key="1">
    <citation type="submission" date="2016-12" db="EMBL/GenBank/DDBJ databases">
        <authorList>
            <person name="Song W.-J."/>
            <person name="Kurnit D.M."/>
        </authorList>
    </citation>
    <scope>NUCLEOTIDE SEQUENCE [LARGE SCALE GENOMIC DNA]</scope>
    <source>
        <strain evidence="8 9">IMCC3135</strain>
    </source>
</reference>
<feature type="domain" description="RDD" evidence="7">
    <location>
        <begin position="87"/>
        <end position="193"/>
    </location>
</feature>
<accession>A0A2Z2NUL1</accession>
<evidence type="ECO:0000256" key="4">
    <source>
        <dbReference type="ARBA" id="ARBA00022989"/>
    </source>
</evidence>
<evidence type="ECO:0000256" key="3">
    <source>
        <dbReference type="ARBA" id="ARBA00022692"/>
    </source>
</evidence>
<feature type="transmembrane region" description="Helical" evidence="6">
    <location>
        <begin position="117"/>
        <end position="138"/>
    </location>
</feature>
<name>A0A2Z2NUL1_9GAMM</name>
<keyword evidence="5 6" id="KW-0472">Membrane</keyword>
<protein>
    <recommendedName>
        <fullName evidence="7">RDD domain-containing protein</fullName>
    </recommendedName>
</protein>
<evidence type="ECO:0000313" key="9">
    <source>
        <dbReference type="Proteomes" id="UP000250079"/>
    </source>
</evidence>
<evidence type="ECO:0000313" key="8">
    <source>
        <dbReference type="EMBL" id="ASJ71347.1"/>
    </source>
</evidence>
<dbReference type="AlphaFoldDB" id="A0A2Z2NUL1"/>
<evidence type="ECO:0000256" key="1">
    <source>
        <dbReference type="ARBA" id="ARBA00004651"/>
    </source>
</evidence>
<dbReference type="PANTHER" id="PTHR36115">
    <property type="entry name" value="PROLINE-RICH ANTIGEN HOMOLOG-RELATED"/>
    <property type="match status" value="1"/>
</dbReference>
<feature type="transmembrane region" description="Helical" evidence="6">
    <location>
        <begin position="91"/>
        <end position="111"/>
    </location>
</feature>
<evidence type="ECO:0000259" key="7">
    <source>
        <dbReference type="Pfam" id="PF06271"/>
    </source>
</evidence>
<keyword evidence="9" id="KW-1185">Reference proteome</keyword>
<organism evidence="8 9">
    <name type="scientific">Granulosicoccus antarcticus IMCC3135</name>
    <dbReference type="NCBI Taxonomy" id="1192854"/>
    <lineage>
        <taxon>Bacteria</taxon>
        <taxon>Pseudomonadati</taxon>
        <taxon>Pseudomonadota</taxon>
        <taxon>Gammaproteobacteria</taxon>
        <taxon>Chromatiales</taxon>
        <taxon>Granulosicoccaceae</taxon>
        <taxon>Granulosicoccus</taxon>
    </lineage>
</organism>
<feature type="transmembrane region" description="Helical" evidence="6">
    <location>
        <begin position="172"/>
        <end position="193"/>
    </location>
</feature>
<evidence type="ECO:0000256" key="6">
    <source>
        <dbReference type="SAM" id="Phobius"/>
    </source>
</evidence>
<dbReference type="PANTHER" id="PTHR36115:SF4">
    <property type="entry name" value="MEMBRANE PROTEIN"/>
    <property type="match status" value="1"/>
</dbReference>
<keyword evidence="2" id="KW-1003">Cell membrane</keyword>
<proteinExistence type="predicted"/>
<dbReference type="InterPro" id="IPR051791">
    <property type="entry name" value="Pra-immunoreactive"/>
</dbReference>
<dbReference type="Proteomes" id="UP000250079">
    <property type="component" value="Chromosome"/>
</dbReference>
<keyword evidence="4 6" id="KW-1133">Transmembrane helix</keyword>
<dbReference type="KEGG" id="gai:IMCC3135_06200"/>
<evidence type="ECO:0000256" key="5">
    <source>
        <dbReference type="ARBA" id="ARBA00023136"/>
    </source>
</evidence>
<dbReference type="GO" id="GO:0005886">
    <property type="term" value="C:plasma membrane"/>
    <property type="evidence" value="ECO:0007669"/>
    <property type="project" value="UniProtKB-SubCell"/>
</dbReference>
<comment type="subcellular location">
    <subcellularLocation>
        <location evidence="1">Cell membrane</location>
        <topology evidence="1">Multi-pass membrane protein</topology>
    </subcellularLocation>
</comment>
<evidence type="ECO:0000256" key="2">
    <source>
        <dbReference type="ARBA" id="ARBA00022475"/>
    </source>
</evidence>
<dbReference type="EMBL" id="CP018632">
    <property type="protein sequence ID" value="ASJ71347.1"/>
    <property type="molecule type" value="Genomic_DNA"/>
</dbReference>
<sequence length="213" mass="24741">MLVSNSKGFTRKYHAVNLLVSRANVSTLKDNKPFIKEPVLNYLNVYFHWDKNWKHYEKRHGYKQSNAVFMFTGDKSNIRSKRREVHAARRAMAFGIDIALLFMLMFALMVMGMQNSISNMTFSFIALYWLVGIPVLEASKWQASVGKRLFGLIVVNGNNERIGFGRSFGRCYLSYLSLVIIQLSVFANAYAWFRYNALIHDTLSKSYVSRHRR</sequence>